<name>A0AA38R5B5_9PEZI</name>
<protein>
    <submittedName>
        <fullName evidence="2">Uncharacterized protein</fullName>
    </submittedName>
</protein>
<feature type="compositionally biased region" description="Acidic residues" evidence="1">
    <location>
        <begin position="62"/>
        <end position="77"/>
    </location>
</feature>
<organism evidence="2 3">
    <name type="scientific">Pleurostoma richardsiae</name>
    <dbReference type="NCBI Taxonomy" id="41990"/>
    <lineage>
        <taxon>Eukaryota</taxon>
        <taxon>Fungi</taxon>
        <taxon>Dikarya</taxon>
        <taxon>Ascomycota</taxon>
        <taxon>Pezizomycotina</taxon>
        <taxon>Sordariomycetes</taxon>
        <taxon>Sordariomycetidae</taxon>
        <taxon>Calosphaeriales</taxon>
        <taxon>Pleurostomataceae</taxon>
        <taxon>Pleurostoma</taxon>
    </lineage>
</organism>
<feature type="compositionally biased region" description="Polar residues" evidence="1">
    <location>
        <begin position="1"/>
        <end position="12"/>
    </location>
</feature>
<reference evidence="2" key="1">
    <citation type="submission" date="2022-07" db="EMBL/GenBank/DDBJ databases">
        <title>Fungi with potential for degradation of polypropylene.</title>
        <authorList>
            <person name="Gostincar C."/>
        </authorList>
    </citation>
    <scope>NUCLEOTIDE SEQUENCE</scope>
    <source>
        <strain evidence="2">EXF-13308</strain>
    </source>
</reference>
<feature type="compositionally biased region" description="Basic and acidic residues" evidence="1">
    <location>
        <begin position="38"/>
        <end position="48"/>
    </location>
</feature>
<dbReference type="AlphaFoldDB" id="A0AA38R5B5"/>
<sequence length="290" mass="30217">MAKITLDQQNFYTGPPMSRDPWAPNRSPTISLSGRPETPQRDGRDSRRVAGASQDEALVISSDDESTYSDLDDDESDASLPPIEELALPARREEVGFGSVADAGKDFISPLDDGRDDGAVERPVSDEPHSRGRTGSSHQRQACGLGRSHDPPAVAALSRRSSASAGSAGALQAEQGLPIPAGCPLFQSGHAPAPDDTTCGKTADYGSPTTQSGAGSTHVPNPGRLAPPSRQPDDNTHRKNTPRRDSASDGGTNGIESKRDGDTILPAITPAVGSPVLETATRTLILAAAK</sequence>
<dbReference type="EMBL" id="JANBVO010000033">
    <property type="protein sequence ID" value="KAJ9137713.1"/>
    <property type="molecule type" value="Genomic_DNA"/>
</dbReference>
<feature type="region of interest" description="Disordered" evidence="1">
    <location>
        <begin position="1"/>
        <end position="268"/>
    </location>
</feature>
<dbReference type="Proteomes" id="UP001174694">
    <property type="component" value="Unassembled WGS sequence"/>
</dbReference>
<gene>
    <name evidence="2" type="ORF">NKR23_g8944</name>
</gene>
<feature type="compositionally biased region" description="Polar residues" evidence="1">
    <location>
        <begin position="207"/>
        <end position="219"/>
    </location>
</feature>
<feature type="compositionally biased region" description="Basic and acidic residues" evidence="1">
    <location>
        <begin position="112"/>
        <end position="130"/>
    </location>
</feature>
<proteinExistence type="predicted"/>
<keyword evidence="3" id="KW-1185">Reference proteome</keyword>
<accession>A0AA38R5B5</accession>
<evidence type="ECO:0000256" key="1">
    <source>
        <dbReference type="SAM" id="MobiDB-lite"/>
    </source>
</evidence>
<feature type="compositionally biased region" description="Basic and acidic residues" evidence="1">
    <location>
        <begin position="231"/>
        <end position="247"/>
    </location>
</feature>
<comment type="caution">
    <text evidence="2">The sequence shown here is derived from an EMBL/GenBank/DDBJ whole genome shotgun (WGS) entry which is preliminary data.</text>
</comment>
<evidence type="ECO:0000313" key="2">
    <source>
        <dbReference type="EMBL" id="KAJ9137713.1"/>
    </source>
</evidence>
<evidence type="ECO:0000313" key="3">
    <source>
        <dbReference type="Proteomes" id="UP001174694"/>
    </source>
</evidence>
<feature type="compositionally biased region" description="Low complexity" evidence="1">
    <location>
        <begin position="155"/>
        <end position="171"/>
    </location>
</feature>